<dbReference type="EMBL" id="LR798279">
    <property type="protein sequence ID" value="CAB5220176.1"/>
    <property type="molecule type" value="Genomic_DNA"/>
</dbReference>
<sequence length="71" mass="8368">MIQQKQSPIHLTKQPDGIWQLDYFGRPAGFIGRIKVKNRDRHHWRAVSVHGQVHHAYSLESARQWLLAAYH</sequence>
<accession>A0A6J7WQJ0</accession>
<organism evidence="1">
    <name type="scientific">uncultured Caudovirales phage</name>
    <dbReference type="NCBI Taxonomy" id="2100421"/>
    <lineage>
        <taxon>Viruses</taxon>
        <taxon>Duplodnaviria</taxon>
        <taxon>Heunggongvirae</taxon>
        <taxon>Uroviricota</taxon>
        <taxon>Caudoviricetes</taxon>
        <taxon>Peduoviridae</taxon>
        <taxon>Maltschvirus</taxon>
        <taxon>Maltschvirus maltsch</taxon>
    </lineage>
</organism>
<gene>
    <name evidence="1" type="ORF">UFOVP231_82</name>
</gene>
<evidence type="ECO:0000313" key="1">
    <source>
        <dbReference type="EMBL" id="CAB5220176.1"/>
    </source>
</evidence>
<proteinExistence type="predicted"/>
<reference evidence="1" key="1">
    <citation type="submission" date="2020-05" db="EMBL/GenBank/DDBJ databases">
        <authorList>
            <person name="Chiriac C."/>
            <person name="Salcher M."/>
            <person name="Ghai R."/>
            <person name="Kavagutti S V."/>
        </authorList>
    </citation>
    <scope>NUCLEOTIDE SEQUENCE</scope>
</reference>
<name>A0A6J7WQJ0_9CAUD</name>
<protein>
    <submittedName>
        <fullName evidence="1">Uncharacterized protein</fullName>
    </submittedName>
</protein>